<dbReference type="InterPro" id="IPR031654">
    <property type="entry name" value="Capsid_N"/>
</dbReference>
<feature type="domain" description="Major capsid protein N-terminal" evidence="5">
    <location>
        <begin position="544"/>
        <end position="680"/>
    </location>
</feature>
<organism evidence="6">
    <name type="scientific">Barrevirus sp</name>
    <dbReference type="NCBI Taxonomy" id="2487763"/>
    <lineage>
        <taxon>Viruses</taxon>
        <taxon>Varidnaviria</taxon>
        <taxon>Bamfordvirae</taxon>
        <taxon>Nucleocytoviricota</taxon>
        <taxon>Megaviricetes</taxon>
        <taxon>Imitervirales</taxon>
        <taxon>Mimiviridae</taxon>
        <taxon>Klosneuvirinae</taxon>
    </lineage>
</organism>
<proteinExistence type="predicted"/>
<dbReference type="Gene3D" id="2.70.9.10">
    <property type="entry name" value="Adenovirus Type 2 Hexon, domain 4"/>
    <property type="match status" value="2"/>
</dbReference>
<evidence type="ECO:0000256" key="2">
    <source>
        <dbReference type="ARBA" id="ARBA00022561"/>
    </source>
</evidence>
<reference evidence="6" key="1">
    <citation type="submission" date="2018-10" db="EMBL/GenBank/DDBJ databases">
        <title>Hidden diversity of soil giant viruses.</title>
        <authorList>
            <person name="Schulz F."/>
            <person name="Alteio L."/>
            <person name="Goudeau D."/>
            <person name="Ryan E.M."/>
            <person name="Malmstrom R.R."/>
            <person name="Blanchard J."/>
            <person name="Woyke T."/>
        </authorList>
    </citation>
    <scope>NUCLEOTIDE SEQUENCE</scope>
    <source>
        <strain evidence="6">BAV1</strain>
    </source>
</reference>
<evidence type="ECO:0000256" key="3">
    <source>
        <dbReference type="ARBA" id="ARBA00022844"/>
    </source>
</evidence>
<evidence type="ECO:0000313" key="6">
    <source>
        <dbReference type="EMBL" id="AYV77159.1"/>
    </source>
</evidence>
<sequence>MTAGVLQLFAKGVQDIYLTGNPTITFFKTVYRRHTHFTKDEINLTFTNTLDFDKEGYCRIEHFGDLLHRLFLRIKIPTVDISYKKITVKEIESLLRDYYSINWSPSTKSEIDDDNEYSDQIFELIDEKVKRVEQDIVTYKNLILEVEEIIYGKKKNKNIISTLFKYEEYGLLYNIIEALIKDIRRQNNIIPVINDVQVHNMVLKELKKYIFNNNGLSNSFNDINMKSLFFHDSTNLGHDAHKIFENLGLNIANEETDKLVLNGLRENIRMLRHGFNNDNNIFLSQESTESLSSIRNNIGLSTMKHFIEMSKVVDIDKYLEQEEKELEECIENYDKNKHFLIEAINNHNDKLPYLITYEDLINLYNLPKKVRKVLSSKDHQNVKPRNTVLDVINYVTKIVKAFLNSDVCPFMETDKYIYKLWSQNHKKFDPILEMDKFNRLFHNLFQQNELSQYKLQIETLFNNFSSDIDILSFMKSYIIQSSDYLVNIEAYVSHPSKLVKLFNDKIESSRSLLNKIQGDPGQKIVSLKTIIRRSLFRSNSMALPSFSWIKRLGHYLIDSTWFQIDDYVIDKHYGEWLNIWHDLSKNKKKEKGYNELIGDVKEMTRYNSLGKEGYELIIPLNFWFCRNIGISLPLIALHNSTIRLYVKLRPLDQVSFFEAERTVFRKKVKLDCSVIAEYIYVEQEERRKFVSSKLEYLIQYLQYNGEIHVGKHNIINDKKVEIVSRFKGLTKELFWLFQDLNHVKNKQYYKYDYLGINPIKSAKITFNGRVREHYKDITYYNNAVPYERHSSSGSIGLNAYSFSLEAESTQAYGHANLTEIEEVGIHCKLTKKVIKAMNSGVTFRVPVYALCTNVWRVYGGVSGLVFEC</sequence>
<feature type="domain" description="Major capsid protein C-terminal" evidence="4">
    <location>
        <begin position="685"/>
        <end position="863"/>
    </location>
</feature>
<dbReference type="Pfam" id="PF16903">
    <property type="entry name" value="Capsid_N"/>
    <property type="match status" value="2"/>
</dbReference>
<dbReference type="GO" id="GO:0005198">
    <property type="term" value="F:structural molecule activity"/>
    <property type="evidence" value="ECO:0007669"/>
    <property type="project" value="InterPro"/>
</dbReference>
<dbReference type="Gene3D" id="2.70.9.20">
    <property type="entry name" value="Major capsid protein Vp54"/>
    <property type="match status" value="1"/>
</dbReference>
<keyword evidence="2" id="KW-0167">Capsid protein</keyword>
<feature type="domain" description="Major capsid protein N-terminal" evidence="5">
    <location>
        <begin position="25"/>
        <end position="121"/>
    </location>
</feature>
<accession>A0A3G4ZUR3</accession>
<dbReference type="InterPro" id="IPR007542">
    <property type="entry name" value="MCP_C"/>
</dbReference>
<dbReference type="Pfam" id="PF04451">
    <property type="entry name" value="Capsid_NCLDV"/>
    <property type="match status" value="1"/>
</dbReference>
<comment type="subcellular location">
    <subcellularLocation>
        <location evidence="1">Virion</location>
    </subcellularLocation>
</comment>
<dbReference type="SUPFAM" id="SSF49749">
    <property type="entry name" value="Group II dsDNA viruses VP"/>
    <property type="match status" value="2"/>
</dbReference>
<dbReference type="GO" id="GO:0019028">
    <property type="term" value="C:viral capsid"/>
    <property type="evidence" value="ECO:0007669"/>
    <property type="project" value="UniProtKB-KW"/>
</dbReference>
<evidence type="ECO:0000256" key="1">
    <source>
        <dbReference type="ARBA" id="ARBA00004328"/>
    </source>
</evidence>
<dbReference type="InterPro" id="IPR016112">
    <property type="entry name" value="VP_dsDNA_II"/>
</dbReference>
<protein>
    <submittedName>
        <fullName evidence="6">NCLDV major capsid protein</fullName>
    </submittedName>
</protein>
<evidence type="ECO:0000259" key="4">
    <source>
        <dbReference type="Pfam" id="PF04451"/>
    </source>
</evidence>
<name>A0A3G4ZUR3_9VIRU</name>
<keyword evidence="3" id="KW-0946">Virion</keyword>
<dbReference type="EMBL" id="MK072012">
    <property type="protein sequence ID" value="AYV77159.1"/>
    <property type="molecule type" value="Genomic_DNA"/>
</dbReference>
<gene>
    <name evidence="6" type="ORF">Barrevirus15_7</name>
</gene>
<dbReference type="InterPro" id="IPR038519">
    <property type="entry name" value="MCP_C_sf"/>
</dbReference>
<evidence type="ECO:0000259" key="5">
    <source>
        <dbReference type="Pfam" id="PF16903"/>
    </source>
</evidence>